<keyword evidence="4" id="KW-0804">Transcription</keyword>
<dbReference type="InterPro" id="IPR050950">
    <property type="entry name" value="HTH-type_LysR_regulators"/>
</dbReference>
<keyword evidence="3 6" id="KW-0238">DNA-binding</keyword>
<dbReference type="Pfam" id="PF00126">
    <property type="entry name" value="HTH_1"/>
    <property type="match status" value="1"/>
</dbReference>
<dbReference type="EMBL" id="FMDM01000002">
    <property type="protein sequence ID" value="SCG42485.1"/>
    <property type="molecule type" value="Genomic_DNA"/>
</dbReference>
<dbReference type="Gene3D" id="3.40.190.290">
    <property type="match status" value="1"/>
</dbReference>
<feature type="domain" description="HTH lysR-type" evidence="5">
    <location>
        <begin position="18"/>
        <end position="75"/>
    </location>
</feature>
<dbReference type="FunFam" id="1.10.10.10:FF:000001">
    <property type="entry name" value="LysR family transcriptional regulator"/>
    <property type="match status" value="1"/>
</dbReference>
<dbReference type="SUPFAM" id="SSF53850">
    <property type="entry name" value="Periplasmic binding protein-like II"/>
    <property type="match status" value="1"/>
</dbReference>
<evidence type="ECO:0000313" key="7">
    <source>
        <dbReference type="Proteomes" id="UP000199360"/>
    </source>
</evidence>
<dbReference type="PROSITE" id="PS50931">
    <property type="entry name" value="HTH_LYSR"/>
    <property type="match status" value="1"/>
</dbReference>
<keyword evidence="2" id="KW-0805">Transcription regulation</keyword>
<evidence type="ECO:0000259" key="5">
    <source>
        <dbReference type="PROSITE" id="PS50931"/>
    </source>
</evidence>
<evidence type="ECO:0000256" key="1">
    <source>
        <dbReference type="ARBA" id="ARBA00009437"/>
    </source>
</evidence>
<dbReference type="SUPFAM" id="SSF46785">
    <property type="entry name" value="Winged helix' DNA-binding domain"/>
    <property type="match status" value="1"/>
</dbReference>
<organism evidence="6 7">
    <name type="scientific">Micromonospora humi</name>
    <dbReference type="NCBI Taxonomy" id="745366"/>
    <lineage>
        <taxon>Bacteria</taxon>
        <taxon>Bacillati</taxon>
        <taxon>Actinomycetota</taxon>
        <taxon>Actinomycetes</taxon>
        <taxon>Micromonosporales</taxon>
        <taxon>Micromonosporaceae</taxon>
        <taxon>Micromonospora</taxon>
    </lineage>
</organism>
<proteinExistence type="inferred from homology"/>
<dbReference type="Pfam" id="PF03466">
    <property type="entry name" value="LysR_substrate"/>
    <property type="match status" value="1"/>
</dbReference>
<dbReference type="AlphaFoldDB" id="A0A1C5H8X0"/>
<dbReference type="InterPro" id="IPR005119">
    <property type="entry name" value="LysR_subst-bd"/>
</dbReference>
<dbReference type="GO" id="GO:0005829">
    <property type="term" value="C:cytosol"/>
    <property type="evidence" value="ECO:0007669"/>
    <property type="project" value="TreeGrafter"/>
</dbReference>
<sequence>MSKTQLRSDSSRLILNAVELRQLRYFTAVVRCGGFTRAAAELHIAQPAVSAQIRRLERELGVALLARSTRRVHLTTAGEVFLARAERILAEVRAAHDDIAEISGALRGRVSVGATPLLGCVDLPGALFRLHQRHPGISVTLRGDLLTPLLAELEDGRLDLVVGPLHDDLPDRYVTRVLAEEDLVLVTPPGHRLAQRTAVSLRALRDEPFVCLPVGSGLRALLDRACAEEGFAPRVQFETHSPSSVRELVGGGLGVALLARSAARAPGPAIGTLATRRPLSHPPIGLLHRRDRRLTPAAQALGRHLATAVTAQAEPEQIEPPPV</sequence>
<dbReference type="Gene3D" id="1.10.10.10">
    <property type="entry name" value="Winged helix-like DNA-binding domain superfamily/Winged helix DNA-binding domain"/>
    <property type="match status" value="1"/>
</dbReference>
<dbReference type="InterPro" id="IPR036388">
    <property type="entry name" value="WH-like_DNA-bd_sf"/>
</dbReference>
<dbReference type="GO" id="GO:0003677">
    <property type="term" value="F:DNA binding"/>
    <property type="evidence" value="ECO:0007669"/>
    <property type="project" value="UniProtKB-KW"/>
</dbReference>
<dbReference type="STRING" id="745366.GA0070213_102451"/>
<evidence type="ECO:0000256" key="3">
    <source>
        <dbReference type="ARBA" id="ARBA00023125"/>
    </source>
</evidence>
<evidence type="ECO:0000256" key="2">
    <source>
        <dbReference type="ARBA" id="ARBA00023015"/>
    </source>
</evidence>
<gene>
    <name evidence="6" type="ORF">GA0070213_102451</name>
</gene>
<keyword evidence="7" id="KW-1185">Reference proteome</keyword>
<evidence type="ECO:0000256" key="4">
    <source>
        <dbReference type="ARBA" id="ARBA00023163"/>
    </source>
</evidence>
<accession>A0A1C5H8X0</accession>
<name>A0A1C5H8X0_9ACTN</name>
<dbReference type="GO" id="GO:0003700">
    <property type="term" value="F:DNA-binding transcription factor activity"/>
    <property type="evidence" value="ECO:0007669"/>
    <property type="project" value="InterPro"/>
</dbReference>
<evidence type="ECO:0000313" key="6">
    <source>
        <dbReference type="EMBL" id="SCG42485.1"/>
    </source>
</evidence>
<protein>
    <submittedName>
        <fullName evidence="6">DNA-binding transcriptional regulator, LysR family</fullName>
    </submittedName>
</protein>
<dbReference type="InterPro" id="IPR036390">
    <property type="entry name" value="WH_DNA-bd_sf"/>
</dbReference>
<dbReference type="PRINTS" id="PR00039">
    <property type="entry name" value="HTHLYSR"/>
</dbReference>
<dbReference type="InterPro" id="IPR000847">
    <property type="entry name" value="LysR_HTH_N"/>
</dbReference>
<comment type="similarity">
    <text evidence="1">Belongs to the LysR transcriptional regulatory family.</text>
</comment>
<dbReference type="CDD" id="cd05466">
    <property type="entry name" value="PBP2_LTTR_substrate"/>
    <property type="match status" value="1"/>
</dbReference>
<dbReference type="PANTHER" id="PTHR30419">
    <property type="entry name" value="HTH-TYPE TRANSCRIPTIONAL REGULATOR YBHD"/>
    <property type="match status" value="1"/>
</dbReference>
<dbReference type="Proteomes" id="UP000199360">
    <property type="component" value="Unassembled WGS sequence"/>
</dbReference>
<reference evidence="7" key="1">
    <citation type="submission" date="2016-06" db="EMBL/GenBank/DDBJ databases">
        <authorList>
            <person name="Varghese N."/>
            <person name="Submissions Spin"/>
        </authorList>
    </citation>
    <scope>NUCLEOTIDE SEQUENCE [LARGE SCALE GENOMIC DNA]</scope>
    <source>
        <strain evidence="7">DSM 45647</strain>
    </source>
</reference>